<organism evidence="2 3">
    <name type="scientific">Sphingobacterium ginsenosidimutans</name>
    <dbReference type="NCBI Taxonomy" id="687845"/>
    <lineage>
        <taxon>Bacteria</taxon>
        <taxon>Pseudomonadati</taxon>
        <taxon>Bacteroidota</taxon>
        <taxon>Sphingobacteriia</taxon>
        <taxon>Sphingobacteriales</taxon>
        <taxon>Sphingobacteriaceae</taxon>
        <taxon>Sphingobacterium</taxon>
    </lineage>
</organism>
<dbReference type="SUPFAM" id="SSF46894">
    <property type="entry name" value="C-terminal effector domain of the bipartite response regulators"/>
    <property type="match status" value="1"/>
</dbReference>
<protein>
    <recommendedName>
        <fullName evidence="4">HTH luxR-type domain-containing protein</fullName>
    </recommendedName>
</protein>
<feature type="transmembrane region" description="Helical" evidence="1">
    <location>
        <begin position="72"/>
        <end position="93"/>
    </location>
</feature>
<keyword evidence="1" id="KW-0812">Transmembrane</keyword>
<name>A0ABP7ZQP9_9SPHI</name>
<evidence type="ECO:0000313" key="2">
    <source>
        <dbReference type="EMBL" id="GAA4168174.1"/>
    </source>
</evidence>
<dbReference type="InterPro" id="IPR016032">
    <property type="entry name" value="Sig_transdc_resp-reg_C-effctor"/>
</dbReference>
<proteinExistence type="predicted"/>
<keyword evidence="3" id="KW-1185">Reference proteome</keyword>
<dbReference type="EMBL" id="BAAAZK010000002">
    <property type="protein sequence ID" value="GAA4168174.1"/>
    <property type="molecule type" value="Genomic_DNA"/>
</dbReference>
<keyword evidence="1" id="KW-1133">Transmembrane helix</keyword>
<gene>
    <name evidence="2" type="ORF">GCM10022218_02660</name>
</gene>
<keyword evidence="1" id="KW-0472">Membrane</keyword>
<evidence type="ECO:0000256" key="1">
    <source>
        <dbReference type="SAM" id="Phobius"/>
    </source>
</evidence>
<evidence type="ECO:0000313" key="3">
    <source>
        <dbReference type="Proteomes" id="UP001500167"/>
    </source>
</evidence>
<accession>A0ABP7ZQP9</accession>
<evidence type="ECO:0008006" key="4">
    <source>
        <dbReference type="Google" id="ProtNLM"/>
    </source>
</evidence>
<comment type="caution">
    <text evidence="2">The sequence shown here is derived from an EMBL/GenBank/DDBJ whole genome shotgun (WGS) entry which is preliminary data.</text>
</comment>
<reference evidence="3" key="1">
    <citation type="journal article" date="2019" name="Int. J. Syst. Evol. Microbiol.">
        <title>The Global Catalogue of Microorganisms (GCM) 10K type strain sequencing project: providing services to taxonomists for standard genome sequencing and annotation.</title>
        <authorList>
            <consortium name="The Broad Institute Genomics Platform"/>
            <consortium name="The Broad Institute Genome Sequencing Center for Infectious Disease"/>
            <person name="Wu L."/>
            <person name="Ma J."/>
        </authorList>
    </citation>
    <scope>NUCLEOTIDE SEQUENCE [LARGE SCALE GENOMIC DNA]</scope>
    <source>
        <strain evidence="3">JCM 16722</strain>
    </source>
</reference>
<sequence length="217" mass="24940">MKSKVDDQVILNVPLKSRLFFNIDYPIKQIISQDQADLPSLGLLRNEQRTTHTSMTAINSMRDQSILVQKQYMWWTLMLGIGTLGVAFVRLLLLLRNRRKVTNDDTTDHLKVSGNEVFKEVVELAKNNDPAFLGRFKEVYPAFCKDLCERYPGILNSELTFCAYLKLNFTTKDIAAYTFVTPSAVRNRKNRMKKKFGIPAYADIYTWVDKIASSQAD</sequence>
<dbReference type="Proteomes" id="UP001500167">
    <property type="component" value="Unassembled WGS sequence"/>
</dbReference>